<name>A0A2A4FS49_9SPHN</name>
<dbReference type="GO" id="GO:0016987">
    <property type="term" value="F:sigma factor activity"/>
    <property type="evidence" value="ECO:0007669"/>
    <property type="project" value="UniProtKB-KW"/>
</dbReference>
<evidence type="ECO:0000313" key="7">
    <source>
        <dbReference type="EMBL" id="PCE40524.1"/>
    </source>
</evidence>
<dbReference type="Proteomes" id="UP000218934">
    <property type="component" value="Unassembled WGS sequence"/>
</dbReference>
<dbReference type="PANTHER" id="PTHR43133:SF63">
    <property type="entry name" value="RNA POLYMERASE SIGMA FACTOR FECI-RELATED"/>
    <property type="match status" value="1"/>
</dbReference>
<dbReference type="KEGG" id="rdi:CMV14_07350"/>
<dbReference type="InterPro" id="IPR007627">
    <property type="entry name" value="RNA_pol_sigma70_r2"/>
</dbReference>
<dbReference type="SUPFAM" id="SSF88946">
    <property type="entry name" value="Sigma2 domain of RNA polymerase sigma factors"/>
    <property type="match status" value="1"/>
</dbReference>
<dbReference type="Gene3D" id="1.10.10.10">
    <property type="entry name" value="Winged helix-like DNA-binding domain superfamily/Winged helix DNA-binding domain"/>
    <property type="match status" value="1"/>
</dbReference>
<protein>
    <submittedName>
        <fullName evidence="7">Sigma-70 family RNA polymerase sigma factor</fullName>
    </submittedName>
</protein>
<keyword evidence="2" id="KW-0805">Transcription regulation</keyword>
<keyword evidence="3" id="KW-0731">Sigma factor</keyword>
<dbReference type="GO" id="GO:0003677">
    <property type="term" value="F:DNA binding"/>
    <property type="evidence" value="ECO:0007669"/>
    <property type="project" value="InterPro"/>
</dbReference>
<dbReference type="RefSeq" id="WP_083216032.1">
    <property type="nucleotide sequence ID" value="NZ_CP023449.1"/>
</dbReference>
<evidence type="ECO:0000259" key="5">
    <source>
        <dbReference type="Pfam" id="PF04542"/>
    </source>
</evidence>
<evidence type="ECO:0000256" key="4">
    <source>
        <dbReference type="ARBA" id="ARBA00023163"/>
    </source>
</evidence>
<feature type="domain" description="RNA polymerase sigma-70 region 2" evidence="5">
    <location>
        <begin position="110"/>
        <end position="172"/>
    </location>
</feature>
<evidence type="ECO:0000259" key="6">
    <source>
        <dbReference type="Pfam" id="PF08281"/>
    </source>
</evidence>
<reference evidence="7 8" key="1">
    <citation type="submission" date="2017-09" db="EMBL/GenBank/DDBJ databases">
        <title>The Catabolism of 3,6-Dichlorosalicylic acid is Initiated by the Cytochrome P450 Monooxygenase DsmABC in Rhizorhabdus dicambivorans Ndbn-20.</title>
        <authorList>
            <person name="Na L."/>
        </authorList>
    </citation>
    <scope>NUCLEOTIDE SEQUENCE [LARGE SCALE GENOMIC DNA]</scope>
    <source>
        <strain evidence="7 8">Ndbn-20m</strain>
    </source>
</reference>
<sequence>MRGLAYRFLVQFAAVGRTHDPQRRRRRVAWERQAAARGAVAGEATRSPDSGRNFVGFGALGPVASRGRPLFGIVRDASEPGAALPDADPGGAKALVGPRKERSADALEKLYRSYRAPLIAWLRQRYGSGPPHPEDIAQTAFTKLIASGGIMKADHVRSYLYAIAVNTARDEMQWIKRTDRFIEGQLRESGHDLEEITPERVCSGKLDVDRLAELMEQLTGKQREIVRRSRILGQTYAQISEETGWSMADICRQLAAALAFLKARLDATPSDRLWPAPGPASRQI</sequence>
<dbReference type="NCBIfam" id="TIGR02937">
    <property type="entry name" value="sigma70-ECF"/>
    <property type="match status" value="1"/>
</dbReference>
<dbReference type="Gene3D" id="1.10.1740.10">
    <property type="match status" value="1"/>
</dbReference>
<dbReference type="EMBL" id="NWUF01000026">
    <property type="protein sequence ID" value="PCE40524.1"/>
    <property type="molecule type" value="Genomic_DNA"/>
</dbReference>
<dbReference type="GO" id="GO:0006352">
    <property type="term" value="P:DNA-templated transcription initiation"/>
    <property type="evidence" value="ECO:0007669"/>
    <property type="project" value="InterPro"/>
</dbReference>
<accession>A0A2A4FS49</accession>
<dbReference type="OrthoDB" id="7620544at2"/>
<dbReference type="InterPro" id="IPR013249">
    <property type="entry name" value="RNA_pol_sigma70_r4_t2"/>
</dbReference>
<comment type="similarity">
    <text evidence="1">Belongs to the sigma-70 factor family. ECF subfamily.</text>
</comment>
<dbReference type="AlphaFoldDB" id="A0A2A4FS49"/>
<dbReference type="InterPro" id="IPR013325">
    <property type="entry name" value="RNA_pol_sigma_r2"/>
</dbReference>
<dbReference type="PANTHER" id="PTHR43133">
    <property type="entry name" value="RNA POLYMERASE ECF-TYPE SIGMA FACTO"/>
    <property type="match status" value="1"/>
</dbReference>
<dbReference type="InterPro" id="IPR014284">
    <property type="entry name" value="RNA_pol_sigma-70_dom"/>
</dbReference>
<dbReference type="Pfam" id="PF04542">
    <property type="entry name" value="Sigma70_r2"/>
    <property type="match status" value="1"/>
</dbReference>
<comment type="caution">
    <text evidence="7">The sequence shown here is derived from an EMBL/GenBank/DDBJ whole genome shotgun (WGS) entry which is preliminary data.</text>
</comment>
<evidence type="ECO:0000313" key="8">
    <source>
        <dbReference type="Proteomes" id="UP000218934"/>
    </source>
</evidence>
<dbReference type="InterPro" id="IPR013324">
    <property type="entry name" value="RNA_pol_sigma_r3/r4-like"/>
</dbReference>
<dbReference type="InterPro" id="IPR039425">
    <property type="entry name" value="RNA_pol_sigma-70-like"/>
</dbReference>
<dbReference type="Pfam" id="PF08281">
    <property type="entry name" value="Sigma70_r4_2"/>
    <property type="match status" value="1"/>
</dbReference>
<keyword evidence="8" id="KW-1185">Reference proteome</keyword>
<dbReference type="InterPro" id="IPR036388">
    <property type="entry name" value="WH-like_DNA-bd_sf"/>
</dbReference>
<gene>
    <name evidence="7" type="ORF">COO09_19550</name>
</gene>
<feature type="domain" description="RNA polymerase sigma factor 70 region 4 type 2" evidence="6">
    <location>
        <begin position="210"/>
        <end position="260"/>
    </location>
</feature>
<evidence type="ECO:0000256" key="3">
    <source>
        <dbReference type="ARBA" id="ARBA00023082"/>
    </source>
</evidence>
<proteinExistence type="inferred from homology"/>
<evidence type="ECO:0000256" key="1">
    <source>
        <dbReference type="ARBA" id="ARBA00010641"/>
    </source>
</evidence>
<dbReference type="SUPFAM" id="SSF88659">
    <property type="entry name" value="Sigma3 and sigma4 domains of RNA polymerase sigma factors"/>
    <property type="match status" value="1"/>
</dbReference>
<keyword evidence="4" id="KW-0804">Transcription</keyword>
<organism evidence="7 8">
    <name type="scientific">Rhizorhabdus dicambivorans</name>
    <dbReference type="NCBI Taxonomy" id="1850238"/>
    <lineage>
        <taxon>Bacteria</taxon>
        <taxon>Pseudomonadati</taxon>
        <taxon>Pseudomonadota</taxon>
        <taxon>Alphaproteobacteria</taxon>
        <taxon>Sphingomonadales</taxon>
        <taxon>Sphingomonadaceae</taxon>
        <taxon>Rhizorhabdus</taxon>
    </lineage>
</organism>
<evidence type="ECO:0000256" key="2">
    <source>
        <dbReference type="ARBA" id="ARBA00023015"/>
    </source>
</evidence>